<evidence type="ECO:0000313" key="3">
    <source>
        <dbReference type="Proteomes" id="UP000727490"/>
    </source>
</evidence>
<proteinExistence type="predicted"/>
<sequence>MKTKGNPYLHGFNLRKRANWISLVLFIFVTFNCLSQSNIPLGTWQIHPSYLEKGFLTGSATSIFSVSDHSLFYLNLNSKEINTLSVLDGLYDQSFSAAEYDPQSKQLVIAYPDGTVQLVGEKNIHTLSALRNNSQIQQKNINNIKIFEDIAYLPGDFGLTGIHIRERRFIFSYTNLGEGGSTLPAFDLAKDENAYYLATQSGLLKGDFSLNLNDFRNWTKVPSLSFPLLEIEKLGNKLFIVAQNGDLWMYDLENSQAEKILGLSQVKNLRLYGDRVYFQSQRVIYAISENGSWTLFYESEADDFSDYLITEQATFLHVAQMGIKEATGTIYAPNGPSSPINRFFPSTEGILGVPFFQDIKGNRFVADSSIISRLFNGKWTKLLDIEDITSFTQMGNELYFGSNTGLWKKSASNLEKVTLPNSDTNTPILALHTDSDNNTWIGLANSSSNLYKINSRGEVSVVNVPGMTFPYKILSDRSSNLWILQQNPSGNPRLQVYNEKTSLNRVLTSSPDNGNLPQWGILDMDLDGDQNLWLATENGVAYLPNVHTIQENSRLNALFPIFQGRTLMTGISVRNIKVAPDQSKWLGTEREGLWRFSEFGDQLLNQFGRNNSPLVSDKIISLDIDNSSGEILITQETAAFTYRSAAVAPFEELETLKIFPNPVRPEFSGELSIEGLTDYAQVKITSAAGRVVFSAQVRGGRATWNLRTLQGDRVKSGVYLVYVADESGREKISGKFVVI</sequence>
<accession>A0A951MC55</accession>
<protein>
    <submittedName>
        <fullName evidence="2">T9SS C-terminal target domain-containing protein</fullName>
    </submittedName>
</protein>
<dbReference type="Pfam" id="PF21544">
    <property type="entry name" value="PorZ_N_b_propeller"/>
    <property type="match status" value="1"/>
</dbReference>
<reference evidence="2 3" key="1">
    <citation type="journal article" date="2020" name="Syst. Appl. Microbiol.">
        <title>Arthrospiribacter ruber gen. nov., sp. nov., a novel bacterium isolated from Arthrospira cultures.</title>
        <authorList>
            <person name="Waleron M."/>
            <person name="Misztak A."/>
            <person name="Waleron M.M."/>
            <person name="Furmaniak M."/>
            <person name="Mrozik A."/>
            <person name="Waleron K."/>
        </authorList>
    </citation>
    <scope>NUCLEOTIDE SEQUENCE [LARGE SCALE GENOMIC DNA]</scope>
    <source>
        <strain evidence="2 3">DPMB0001</strain>
    </source>
</reference>
<comment type="caution">
    <text evidence="2">The sequence shown here is derived from an EMBL/GenBank/DDBJ whole genome shotgun (WGS) entry which is preliminary data.</text>
</comment>
<evidence type="ECO:0000313" key="2">
    <source>
        <dbReference type="EMBL" id="MBW3467604.1"/>
    </source>
</evidence>
<dbReference type="InterPro" id="IPR048954">
    <property type="entry name" value="PorZ_N"/>
</dbReference>
<dbReference type="RefSeq" id="WP_219287869.1">
    <property type="nucleotide sequence ID" value="NZ_RPHB01000003.1"/>
</dbReference>
<keyword evidence="3" id="KW-1185">Reference proteome</keyword>
<organism evidence="2 3">
    <name type="scientific">Arthrospiribacter ruber</name>
    <dbReference type="NCBI Taxonomy" id="2487934"/>
    <lineage>
        <taxon>Bacteria</taxon>
        <taxon>Pseudomonadati</taxon>
        <taxon>Bacteroidota</taxon>
        <taxon>Cytophagia</taxon>
        <taxon>Cytophagales</taxon>
        <taxon>Cyclobacteriaceae</taxon>
        <taxon>Arthrospiribacter</taxon>
    </lineage>
</organism>
<dbReference type="NCBIfam" id="TIGR04183">
    <property type="entry name" value="Por_Secre_tail"/>
    <property type="match status" value="1"/>
</dbReference>
<dbReference type="EMBL" id="RPHB01000003">
    <property type="protein sequence ID" value="MBW3467604.1"/>
    <property type="molecule type" value="Genomic_DNA"/>
</dbReference>
<feature type="domain" description="PorZ N-terminal beta-propeller" evidence="1">
    <location>
        <begin position="63"/>
        <end position="219"/>
    </location>
</feature>
<dbReference type="InterPro" id="IPR026444">
    <property type="entry name" value="Secre_tail"/>
</dbReference>
<gene>
    <name evidence="2" type="ORF">EGN73_07220</name>
</gene>
<dbReference type="AlphaFoldDB" id="A0A951MC55"/>
<dbReference type="Proteomes" id="UP000727490">
    <property type="component" value="Unassembled WGS sequence"/>
</dbReference>
<name>A0A951MC55_9BACT</name>
<evidence type="ECO:0000259" key="1">
    <source>
        <dbReference type="Pfam" id="PF21544"/>
    </source>
</evidence>